<dbReference type="Pfam" id="PF10282">
    <property type="entry name" value="Lactonase"/>
    <property type="match status" value="2"/>
</dbReference>
<accession>A0A4V1L5K9</accession>
<organism evidence="1 2">
    <name type="scientific">Granulicella sibirica</name>
    <dbReference type="NCBI Taxonomy" id="2479048"/>
    <lineage>
        <taxon>Bacteria</taxon>
        <taxon>Pseudomonadati</taxon>
        <taxon>Acidobacteriota</taxon>
        <taxon>Terriglobia</taxon>
        <taxon>Terriglobales</taxon>
        <taxon>Acidobacteriaceae</taxon>
        <taxon>Granulicella</taxon>
    </lineage>
</organism>
<dbReference type="NCBIfam" id="TIGR02276">
    <property type="entry name" value="beta_rpt_yvtn"/>
    <property type="match status" value="1"/>
</dbReference>
<dbReference type="Gene3D" id="2.130.10.10">
    <property type="entry name" value="YVTN repeat-like/Quinoprotein amine dehydrogenase"/>
    <property type="match status" value="2"/>
</dbReference>
<dbReference type="InterPro" id="IPR051200">
    <property type="entry name" value="Host-pathogen_enzymatic-act"/>
</dbReference>
<evidence type="ECO:0000313" key="2">
    <source>
        <dbReference type="Proteomes" id="UP000289437"/>
    </source>
</evidence>
<evidence type="ECO:0000313" key="1">
    <source>
        <dbReference type="EMBL" id="RXH56124.1"/>
    </source>
</evidence>
<dbReference type="EMBL" id="RDSM01000002">
    <property type="protein sequence ID" value="RXH56124.1"/>
    <property type="molecule type" value="Genomic_DNA"/>
</dbReference>
<dbReference type="InterPro" id="IPR019405">
    <property type="entry name" value="Lactonase_7-beta_prop"/>
</dbReference>
<keyword evidence="2" id="KW-1185">Reference proteome</keyword>
<dbReference type="PANTHER" id="PTHR47197">
    <property type="entry name" value="PROTEIN NIRF"/>
    <property type="match status" value="1"/>
</dbReference>
<reference evidence="2" key="2">
    <citation type="submission" date="2019-02" db="EMBL/GenBank/DDBJ databases">
        <title>Granulicella sibirica sp. nov., a psychrotolerant acidobacterium isolated from an organic soil layer in forested tundra, West Siberia.</title>
        <authorList>
            <person name="Oshkin I.Y."/>
            <person name="Kulichevskaya I.S."/>
            <person name="Rijpstra W.I.C."/>
            <person name="Sinninghe Damste J.S."/>
            <person name="Rakitin A.L."/>
            <person name="Ravin N.V."/>
            <person name="Dedysh S.N."/>
        </authorList>
    </citation>
    <scope>NUCLEOTIDE SEQUENCE [LARGE SCALE GENOMIC DNA]</scope>
    <source>
        <strain evidence="2">AF10</strain>
    </source>
</reference>
<gene>
    <name evidence="1" type="ORF">GRAN_2981</name>
</gene>
<comment type="caution">
    <text evidence="1">The sequence shown here is derived from an EMBL/GenBank/DDBJ whole genome shotgun (WGS) entry which is preliminary data.</text>
</comment>
<evidence type="ECO:0008006" key="3">
    <source>
        <dbReference type="Google" id="ProtNLM"/>
    </source>
</evidence>
<dbReference type="Proteomes" id="UP000289437">
    <property type="component" value="Unassembled WGS sequence"/>
</dbReference>
<dbReference type="PANTHER" id="PTHR47197:SF3">
    <property type="entry name" value="DIHYDRO-HEME D1 DEHYDROGENASE"/>
    <property type="match status" value="1"/>
</dbReference>
<dbReference type="InterPro" id="IPR011044">
    <property type="entry name" value="Quino_amine_DH_bsu"/>
</dbReference>
<reference evidence="1 2" key="1">
    <citation type="submission" date="2018-11" db="EMBL/GenBank/DDBJ databases">
        <authorList>
            <person name="Mardanov A.V."/>
            <person name="Ravin N.V."/>
            <person name="Dedysh S.N."/>
        </authorList>
    </citation>
    <scope>NUCLEOTIDE SEQUENCE [LARGE SCALE GENOMIC DNA]</scope>
    <source>
        <strain evidence="1 2">AF10</strain>
    </source>
</reference>
<name>A0A4V1L5K9_9BACT</name>
<sequence length="424" mass="44378">MQPTPRTTRLAEVPSPHRTTSIRFHKLAALAALPLSLVGCRHPGFPETPAGYREYAYVSNGGTNTVSVLDLVYLRSDRTLQVGSQPSALLANPVRNEIYVVNTQSGSISVIDALANNVVATIPVHRMPVSIDVDPTGHRAFVSNSGSNSISVLDLDQRREIAEVPAEQPGKAHLSPDSRSLVVPSQASGSVSIFAVGAIPQPGVLSSKEVPLSRRAHFTGCPGADSTVILPDSSKAFVACSSAHQVMALNLAAANASWSARQDPSLTTDRLLTMVEVGSTPIHLALKPDGGEVFVSNMNSDSISEIATQTNDVGGTYMIGTKPVSGIVSEDNSRLFVSNSGDDSIGLYSIDDGKLVSSLHTGSGPSSLAFSADEHLLLAVDAHSGDVSVIRTLSKLGPNLFTILPAGSGPNAIVTKVVSRQPRV</sequence>
<dbReference type="InterPro" id="IPR011964">
    <property type="entry name" value="YVTN_b-propeller_repeat"/>
</dbReference>
<dbReference type="SUPFAM" id="SSF50969">
    <property type="entry name" value="YVTN repeat-like/Quinoprotein amine dehydrogenase"/>
    <property type="match status" value="1"/>
</dbReference>
<proteinExistence type="predicted"/>
<dbReference type="InterPro" id="IPR015943">
    <property type="entry name" value="WD40/YVTN_repeat-like_dom_sf"/>
</dbReference>
<protein>
    <recommendedName>
        <fullName evidence="3">Collagen triple helix repeat domain protein</fullName>
    </recommendedName>
</protein>
<dbReference type="AlphaFoldDB" id="A0A4V1L5K9"/>